<dbReference type="AlphaFoldDB" id="A0A3G1KS16"/>
<dbReference type="Proteomes" id="UP000323521">
    <property type="component" value="Chromosome"/>
</dbReference>
<organism evidence="1 2">
    <name type="scientific">Formimonas warabiya</name>
    <dbReference type="NCBI Taxonomy" id="1761012"/>
    <lineage>
        <taxon>Bacteria</taxon>
        <taxon>Bacillati</taxon>
        <taxon>Bacillota</taxon>
        <taxon>Clostridia</taxon>
        <taxon>Eubacteriales</taxon>
        <taxon>Peptococcaceae</taxon>
        <taxon>Candidatus Formimonas</taxon>
    </lineage>
</organism>
<dbReference type="EMBL" id="CP017634">
    <property type="protein sequence ID" value="ATW25293.1"/>
    <property type="molecule type" value="Genomic_DNA"/>
</dbReference>
<name>A0A3G1KS16_FORW1</name>
<gene>
    <name evidence="1" type="ORF">DCMF_11405</name>
</gene>
<proteinExistence type="predicted"/>
<dbReference type="KEGG" id="fwa:DCMF_11405"/>
<sequence length="101" mass="11456">MNELVKLFTDEELEELEVFRDGTEAMSVEGKEIVCFQLLHQLINENVSISTISKDELLTAYAQLKGFKEISSSLGIFDTSLLESIVNKSKKLISEEIETRK</sequence>
<protein>
    <submittedName>
        <fullName evidence="1">Uncharacterized protein</fullName>
    </submittedName>
</protein>
<accession>A0A3G1KS16</accession>
<evidence type="ECO:0000313" key="1">
    <source>
        <dbReference type="EMBL" id="ATW25293.1"/>
    </source>
</evidence>
<keyword evidence="2" id="KW-1185">Reference proteome</keyword>
<evidence type="ECO:0000313" key="2">
    <source>
        <dbReference type="Proteomes" id="UP000323521"/>
    </source>
</evidence>
<reference evidence="1 2" key="1">
    <citation type="submission" date="2016-10" db="EMBL/GenBank/DDBJ databases">
        <title>Complete Genome Sequence of Peptococcaceae strain DCMF.</title>
        <authorList>
            <person name="Edwards R.J."/>
            <person name="Holland S.I."/>
            <person name="Deshpande N.P."/>
            <person name="Wong Y.K."/>
            <person name="Ertan H."/>
            <person name="Manefield M."/>
            <person name="Russell T.L."/>
            <person name="Lee M.J."/>
        </authorList>
    </citation>
    <scope>NUCLEOTIDE SEQUENCE [LARGE SCALE GENOMIC DNA]</scope>
    <source>
        <strain evidence="1 2">DCMF</strain>
    </source>
</reference>
<dbReference type="OrthoDB" id="3035471at2"/>
<dbReference type="RefSeq" id="WP_148134546.1">
    <property type="nucleotide sequence ID" value="NZ_CP017634.1"/>
</dbReference>